<feature type="region of interest" description="Disordered" evidence="1">
    <location>
        <begin position="449"/>
        <end position="475"/>
    </location>
</feature>
<dbReference type="Proteomes" id="UP001622496">
    <property type="component" value="Chromosome"/>
</dbReference>
<organism evidence="3 4">
    <name type="scientific">[Kitasatospora] papulosa</name>
    <dbReference type="NCBI Taxonomy" id="1464011"/>
    <lineage>
        <taxon>Bacteria</taxon>
        <taxon>Bacillati</taxon>
        <taxon>Actinomycetota</taxon>
        <taxon>Actinomycetes</taxon>
        <taxon>Kitasatosporales</taxon>
        <taxon>Streptomycetaceae</taxon>
        <taxon>Streptomyces</taxon>
    </lineage>
</organism>
<dbReference type="EMBL" id="CP108135">
    <property type="protein sequence ID" value="WTP69019.1"/>
    <property type="molecule type" value="Genomic_DNA"/>
</dbReference>
<dbReference type="InterPro" id="IPR029060">
    <property type="entry name" value="PIN-like_dom_sf"/>
</dbReference>
<feature type="compositionally biased region" description="Basic and acidic residues" evidence="1">
    <location>
        <begin position="458"/>
        <end position="475"/>
    </location>
</feature>
<evidence type="ECO:0000259" key="2">
    <source>
        <dbReference type="Pfam" id="PF18476"/>
    </source>
</evidence>
<gene>
    <name evidence="3" type="ORF">OG560_27820</name>
</gene>
<evidence type="ECO:0000313" key="4">
    <source>
        <dbReference type="Proteomes" id="UP001622496"/>
    </source>
</evidence>
<name>A0ABZ1K9W1_9ACTN</name>
<dbReference type="SUPFAM" id="SSF88723">
    <property type="entry name" value="PIN domain-like"/>
    <property type="match status" value="1"/>
</dbReference>
<sequence length="475" mass="53178">MAFKDEPAESGTGTDAASGLGRGIFDCDGAHQSPRKHDYERVFQRGMVVLDTNVLLNLYRSNARTRQDTLAVLTKLRDRLWVPHQVLTEFWRNRELKSVRHHHSTKAKETSAALERVRRSASDAVERWVKDVRLKQDEGVTQRINESLAALSETVEELQGIIDGQAERDALGGTAETHSDPVLRELEPLLSGRIGEPLPTDEYDKAVQAAQKRADDEIPPGYEDFKTKPAERAAGDYLLWLQLLQEAQRRSCDVLLVTGDVKKDWWQPRDGDIPARPRAELVVELREQAGVRLYMLTPAELLTWAEQLLEGLHVDKGSVDDLEQLRGADRDDDELEEGWTRPSLDAFVEQLVARYPAHAKVIVAAAANGGFVDRETVYDLAGYSPDRQLKGFTRPVSTVARELEDQGVLSGDEPFLLHTIYGSLTEPSWASGFRIPDETIPLLRESFESGPLWPTSLRDSDESAEEGKGPERDAS</sequence>
<feature type="domain" description="PIN like" evidence="2">
    <location>
        <begin position="47"/>
        <end position="281"/>
    </location>
</feature>
<dbReference type="InterPro" id="IPR041578">
    <property type="entry name" value="PIN_8"/>
</dbReference>
<proteinExistence type="predicted"/>
<evidence type="ECO:0000313" key="3">
    <source>
        <dbReference type="EMBL" id="WTP69019.1"/>
    </source>
</evidence>
<evidence type="ECO:0000256" key="1">
    <source>
        <dbReference type="SAM" id="MobiDB-lite"/>
    </source>
</evidence>
<dbReference type="Pfam" id="PF18476">
    <property type="entry name" value="PIN_8"/>
    <property type="match status" value="1"/>
</dbReference>
<reference evidence="3 4" key="1">
    <citation type="submission" date="2022-10" db="EMBL/GenBank/DDBJ databases">
        <title>The complete genomes of actinobacterial strains from the NBC collection.</title>
        <authorList>
            <person name="Joergensen T.S."/>
            <person name="Alvarez Arevalo M."/>
            <person name="Sterndorff E.B."/>
            <person name="Faurdal D."/>
            <person name="Vuksanovic O."/>
            <person name="Mourched A.-S."/>
            <person name="Charusanti P."/>
            <person name="Shaw S."/>
            <person name="Blin K."/>
            <person name="Weber T."/>
        </authorList>
    </citation>
    <scope>NUCLEOTIDE SEQUENCE [LARGE SCALE GENOMIC DNA]</scope>
    <source>
        <strain evidence="3 4">NBC_00185</strain>
    </source>
</reference>
<dbReference type="RefSeq" id="WP_351725476.1">
    <property type="nucleotide sequence ID" value="NZ_CP108135.1"/>
</dbReference>
<keyword evidence="4" id="KW-1185">Reference proteome</keyword>
<protein>
    <submittedName>
        <fullName evidence="3">PIN-like domain-containing protein</fullName>
    </submittedName>
</protein>
<accession>A0ABZ1K9W1</accession>